<feature type="region of interest" description="Disordered" evidence="2">
    <location>
        <begin position="199"/>
        <end position="262"/>
    </location>
</feature>
<dbReference type="InParanoid" id="A0A136JEG4"/>
<dbReference type="FunCoup" id="A0A136JEG4">
    <property type="interactions" value="51"/>
</dbReference>
<dbReference type="Pfam" id="PF09802">
    <property type="entry name" value="Sec66"/>
    <property type="match status" value="1"/>
</dbReference>
<feature type="compositionally biased region" description="Low complexity" evidence="2">
    <location>
        <begin position="200"/>
        <end position="220"/>
    </location>
</feature>
<dbReference type="PANTHER" id="PTHR28229:SF1">
    <property type="entry name" value="TRANSLOCATION PROTEIN SEC66"/>
    <property type="match status" value="1"/>
</dbReference>
<evidence type="ECO:0000256" key="2">
    <source>
        <dbReference type="SAM" id="MobiDB-lite"/>
    </source>
</evidence>
<evidence type="ECO:0000313" key="4">
    <source>
        <dbReference type="EMBL" id="KXJ95555.1"/>
    </source>
</evidence>
<keyword evidence="3" id="KW-0812">Transmembrane</keyword>
<feature type="transmembrane region" description="Helical" evidence="3">
    <location>
        <begin position="6"/>
        <end position="26"/>
    </location>
</feature>
<dbReference type="InterPro" id="IPR018624">
    <property type="entry name" value="Sec66"/>
</dbReference>
<evidence type="ECO:0000256" key="1">
    <source>
        <dbReference type="SAM" id="Coils"/>
    </source>
</evidence>
<gene>
    <name evidence="4" type="ORF">Micbo1qcDRAFT_230780</name>
</gene>
<dbReference type="STRING" id="196109.A0A136JEG4"/>
<keyword evidence="5" id="KW-1185">Reference proteome</keyword>
<keyword evidence="3" id="KW-1133">Transmembrane helix</keyword>
<dbReference type="PANTHER" id="PTHR28229">
    <property type="entry name" value="TRANSLOCATION PROTEIN SEC66"/>
    <property type="match status" value="1"/>
</dbReference>
<reference evidence="5" key="1">
    <citation type="submission" date="2016-02" db="EMBL/GenBank/DDBJ databases">
        <title>Draft genome sequence of Microdochium bolleyi, a fungal endophyte of beachgrass.</title>
        <authorList>
            <consortium name="DOE Joint Genome Institute"/>
            <person name="David A.S."/>
            <person name="May G."/>
            <person name="Haridas S."/>
            <person name="Lim J."/>
            <person name="Wang M."/>
            <person name="Labutti K."/>
            <person name="Lipzen A."/>
            <person name="Barry K."/>
            <person name="Grigoriev I.V."/>
        </authorList>
    </citation>
    <scope>NUCLEOTIDE SEQUENCE [LARGE SCALE GENOMIC DNA]</scope>
    <source>
        <strain evidence="5">J235TASD1</strain>
    </source>
</reference>
<proteinExistence type="predicted"/>
<protein>
    <submittedName>
        <fullName evidence="4">Pre protein translocase subunit Sec66-domain-containing protein</fullName>
    </submittedName>
</protein>
<keyword evidence="1" id="KW-0175">Coiled coil</keyword>
<dbReference type="GO" id="GO:0031207">
    <property type="term" value="C:Sec62/Sec63 complex"/>
    <property type="evidence" value="ECO:0007669"/>
    <property type="project" value="InterPro"/>
</dbReference>
<dbReference type="GO" id="GO:0031204">
    <property type="term" value="P:post-translational protein targeting to membrane, translocation"/>
    <property type="evidence" value="ECO:0007669"/>
    <property type="project" value="InterPro"/>
</dbReference>
<accession>A0A136JEG4</accession>
<keyword evidence="3" id="KW-0472">Membrane</keyword>
<dbReference type="OrthoDB" id="73168at2759"/>
<dbReference type="AlphaFoldDB" id="A0A136JEG4"/>
<feature type="coiled-coil region" evidence="1">
    <location>
        <begin position="151"/>
        <end position="182"/>
    </location>
</feature>
<organism evidence="4 5">
    <name type="scientific">Microdochium bolleyi</name>
    <dbReference type="NCBI Taxonomy" id="196109"/>
    <lineage>
        <taxon>Eukaryota</taxon>
        <taxon>Fungi</taxon>
        <taxon>Dikarya</taxon>
        <taxon>Ascomycota</taxon>
        <taxon>Pezizomycotina</taxon>
        <taxon>Sordariomycetes</taxon>
        <taxon>Xylariomycetidae</taxon>
        <taxon>Xylariales</taxon>
        <taxon>Microdochiaceae</taxon>
        <taxon>Microdochium</taxon>
    </lineage>
</organism>
<evidence type="ECO:0000313" key="5">
    <source>
        <dbReference type="Proteomes" id="UP000070501"/>
    </source>
</evidence>
<evidence type="ECO:0000256" key="3">
    <source>
        <dbReference type="SAM" id="Phobius"/>
    </source>
</evidence>
<sequence>MFSVDWLSLVLPLAYVSVLVASFYTFSTIYRKRKASQSASLEPWFGQHLSRNIYLSLLHLDPEDGKEKGPKVPESVIRAALLRRAVEDIQRIIQIRTAKQALNGLLQRGSIGDDLAQRFARAEKEVEEELKDVVSEANALHPGWGQIIFQSANEINARASLMEKLEEIEAKTESEKEWWEKRRATIEKDLVQELDNEAGTAAAPAATTTPVPTTTVTPATDSPAKASVVASDDEAVLVDAGVPTASAPPTPSGGKKKKGGKK</sequence>
<dbReference type="Proteomes" id="UP000070501">
    <property type="component" value="Unassembled WGS sequence"/>
</dbReference>
<name>A0A136JEG4_9PEZI</name>
<dbReference type="EMBL" id="KQ964246">
    <property type="protein sequence ID" value="KXJ95555.1"/>
    <property type="molecule type" value="Genomic_DNA"/>
</dbReference>